<evidence type="ECO:0000259" key="12">
    <source>
        <dbReference type="Pfam" id="PF01479"/>
    </source>
</evidence>
<dbReference type="Pfam" id="PF01479">
    <property type="entry name" value="S4"/>
    <property type="match status" value="1"/>
</dbReference>
<dbReference type="HAMAP" id="MF_02007">
    <property type="entry name" value="Tyr_tRNA_synth_type2"/>
    <property type="match status" value="1"/>
</dbReference>
<dbReference type="SUPFAM" id="SSF52374">
    <property type="entry name" value="Nucleotidylyl transferase"/>
    <property type="match status" value="1"/>
</dbReference>
<dbReference type="Gene3D" id="3.10.290.10">
    <property type="entry name" value="RNA-binding S4 domain"/>
    <property type="match status" value="1"/>
</dbReference>
<dbReference type="InterPro" id="IPR024088">
    <property type="entry name" value="Tyr-tRNA-ligase_bac-type"/>
</dbReference>
<name>A0A1F4SMV9_UNCSA</name>
<dbReference type="InterPro" id="IPR036986">
    <property type="entry name" value="S4_RNA-bd_sf"/>
</dbReference>
<evidence type="ECO:0000256" key="2">
    <source>
        <dbReference type="ARBA" id="ARBA00022490"/>
    </source>
</evidence>
<keyword evidence="7 10" id="KW-0648">Protein biosynthesis</keyword>
<keyword evidence="8 10" id="KW-0030">Aminoacyl-tRNA synthetase</keyword>
<dbReference type="EMBL" id="MEUB01000036">
    <property type="protein sequence ID" value="OGC21776.1"/>
    <property type="molecule type" value="Genomic_DNA"/>
</dbReference>
<organism evidence="13 14">
    <name type="scientific">candidate division WOR-1 bacterium RIFOXYB2_FULL_37_13</name>
    <dbReference type="NCBI Taxonomy" id="1802579"/>
    <lineage>
        <taxon>Bacteria</taxon>
        <taxon>Bacillati</taxon>
        <taxon>Saganbacteria</taxon>
    </lineage>
</organism>
<dbReference type="Pfam" id="PF00579">
    <property type="entry name" value="tRNA-synt_1b"/>
    <property type="match status" value="1"/>
</dbReference>
<feature type="binding site" evidence="10">
    <location>
        <position position="230"/>
    </location>
    <ligand>
        <name>ATP</name>
        <dbReference type="ChEBI" id="CHEBI:30616"/>
    </ligand>
</feature>
<comment type="function">
    <text evidence="10">Catalyzes the attachment of tyrosine to tRNA(Tyr) in a two-step reaction: tyrosine is first activated by ATP to form Tyr-AMP and then transferred to the acceptor end of tRNA(Tyr).</text>
</comment>
<dbReference type="InterPro" id="IPR002305">
    <property type="entry name" value="aa-tRNA-synth_Ic"/>
</dbReference>
<dbReference type="PROSITE" id="PS00178">
    <property type="entry name" value="AA_TRNA_LIGASE_I"/>
    <property type="match status" value="1"/>
</dbReference>
<dbReference type="InterPro" id="IPR001412">
    <property type="entry name" value="aa-tRNA-synth_I_CS"/>
</dbReference>
<dbReference type="AlphaFoldDB" id="A0A1F4SMV9"/>
<dbReference type="GO" id="GO:0005829">
    <property type="term" value="C:cytosol"/>
    <property type="evidence" value="ECO:0007669"/>
    <property type="project" value="TreeGrafter"/>
</dbReference>
<dbReference type="Gene3D" id="3.40.50.620">
    <property type="entry name" value="HUPs"/>
    <property type="match status" value="1"/>
</dbReference>
<dbReference type="EC" id="6.1.1.1" evidence="10"/>
<feature type="short sequence motif" description="'KMSKS' region" evidence="10">
    <location>
        <begin position="227"/>
        <end position="231"/>
    </location>
</feature>
<feature type="short sequence motif" description="'HIGH' region" evidence="10">
    <location>
        <begin position="43"/>
        <end position="52"/>
    </location>
</feature>
<evidence type="ECO:0000256" key="11">
    <source>
        <dbReference type="PROSITE-ProRule" id="PRU00182"/>
    </source>
</evidence>
<reference evidence="13 14" key="1">
    <citation type="journal article" date="2016" name="Nat. Commun.">
        <title>Thousands of microbial genomes shed light on interconnected biogeochemical processes in an aquifer system.</title>
        <authorList>
            <person name="Anantharaman K."/>
            <person name="Brown C.T."/>
            <person name="Hug L.A."/>
            <person name="Sharon I."/>
            <person name="Castelle C.J."/>
            <person name="Probst A.J."/>
            <person name="Thomas B.C."/>
            <person name="Singh A."/>
            <person name="Wilkins M.J."/>
            <person name="Karaoz U."/>
            <person name="Brodie E.L."/>
            <person name="Williams K.H."/>
            <person name="Hubbard S.S."/>
            <person name="Banfield J.F."/>
        </authorList>
    </citation>
    <scope>NUCLEOTIDE SEQUENCE [LARGE SCALE GENOMIC DNA]</scope>
</reference>
<sequence length="390" mass="44288">MKHSIDSQLKIIKKGIVELIPENALVEKLKENRPLRIKFGADPSAPDIHLGHTVVLNKLKQFQDLGHEVVFLIGDFTAMIGDPTGKSETRKPLSKEDIEKNAKTYQSQVFKILDKSKTKVVYNSEWFKKMSFEDSIKLSSKYTVARMLERDDFEKRFKNEQSIAVHEFSYPLMQGYDSVVLDADVEVGGTDQKFNMIVGRQLQREYGKKSQVVLTMPILEGLDGVQKMSKSLGNYIGVTEPPSEIFGKVLSISDTLMLKYYELLTDISLDEVKTMHPMEAKKRLAKIIVARFYSENDATKAQKEFEKVFSNKNLPTDIVLKTFKEKNIDIVKIIVESGLAESNGEAKRLIKQGGVKVSEKVLNDEKTVIDLTSEKVIQVGKRKFVRVKCE</sequence>
<dbReference type="CDD" id="cd00165">
    <property type="entry name" value="S4"/>
    <property type="match status" value="1"/>
</dbReference>
<keyword evidence="4 10" id="KW-0547">Nucleotide-binding</keyword>
<dbReference type="InterPro" id="IPR024108">
    <property type="entry name" value="Tyr-tRNA-ligase_bac_2"/>
</dbReference>
<evidence type="ECO:0000256" key="6">
    <source>
        <dbReference type="ARBA" id="ARBA00022884"/>
    </source>
</evidence>
<evidence type="ECO:0000256" key="3">
    <source>
        <dbReference type="ARBA" id="ARBA00022598"/>
    </source>
</evidence>
<dbReference type="PROSITE" id="PS50889">
    <property type="entry name" value="S4"/>
    <property type="match status" value="1"/>
</dbReference>
<dbReference type="GO" id="GO:0005524">
    <property type="term" value="F:ATP binding"/>
    <property type="evidence" value="ECO:0007669"/>
    <property type="project" value="UniProtKB-UniRule"/>
</dbReference>
<keyword evidence="2 10" id="KW-0963">Cytoplasm</keyword>
<comment type="similarity">
    <text evidence="10">Belongs to the class-I aminoacyl-tRNA synthetase family. TyrS type 2 subfamily.</text>
</comment>
<evidence type="ECO:0000313" key="13">
    <source>
        <dbReference type="EMBL" id="OGC21776.1"/>
    </source>
</evidence>
<accession>A0A1F4SMV9</accession>
<evidence type="ECO:0000256" key="9">
    <source>
        <dbReference type="ARBA" id="ARBA00048248"/>
    </source>
</evidence>
<evidence type="ECO:0000256" key="8">
    <source>
        <dbReference type="ARBA" id="ARBA00023146"/>
    </source>
</evidence>
<dbReference type="InterPro" id="IPR002307">
    <property type="entry name" value="Tyr-tRNA-ligase"/>
</dbReference>
<comment type="subunit">
    <text evidence="1 10">Homodimer.</text>
</comment>
<protein>
    <recommendedName>
        <fullName evidence="10">Tyrosine--tRNA ligase</fullName>
        <ecNumber evidence="10">6.1.1.1</ecNumber>
    </recommendedName>
    <alternativeName>
        <fullName evidence="10">Tyrosyl-tRNA synthetase</fullName>
        <shortName evidence="10">TyrRS</shortName>
    </alternativeName>
</protein>
<dbReference type="GO" id="GO:0004831">
    <property type="term" value="F:tyrosine-tRNA ligase activity"/>
    <property type="evidence" value="ECO:0007669"/>
    <property type="project" value="UniProtKB-UniRule"/>
</dbReference>
<proteinExistence type="inferred from homology"/>
<dbReference type="InterPro" id="IPR002942">
    <property type="entry name" value="S4_RNA-bd"/>
</dbReference>
<evidence type="ECO:0000256" key="5">
    <source>
        <dbReference type="ARBA" id="ARBA00022840"/>
    </source>
</evidence>
<dbReference type="FunFam" id="3.40.50.620:FF:000061">
    <property type="entry name" value="Tyrosine--tRNA ligase"/>
    <property type="match status" value="1"/>
</dbReference>
<dbReference type="PRINTS" id="PR01040">
    <property type="entry name" value="TRNASYNTHTYR"/>
</dbReference>
<keyword evidence="3 10" id="KW-0436">Ligase</keyword>
<dbReference type="InterPro" id="IPR014729">
    <property type="entry name" value="Rossmann-like_a/b/a_fold"/>
</dbReference>
<keyword evidence="5 10" id="KW-0067">ATP-binding</keyword>
<dbReference type="PANTHER" id="PTHR11766">
    <property type="entry name" value="TYROSYL-TRNA SYNTHETASE"/>
    <property type="match status" value="1"/>
</dbReference>
<gene>
    <name evidence="10" type="primary">tyrS</name>
    <name evidence="13" type="ORF">A2310_00245</name>
</gene>
<evidence type="ECO:0000256" key="7">
    <source>
        <dbReference type="ARBA" id="ARBA00022917"/>
    </source>
</evidence>
<evidence type="ECO:0000256" key="10">
    <source>
        <dbReference type="HAMAP-Rule" id="MF_02007"/>
    </source>
</evidence>
<feature type="domain" description="RNA-binding S4" evidence="12">
    <location>
        <begin position="331"/>
        <end position="369"/>
    </location>
</feature>
<evidence type="ECO:0000313" key="14">
    <source>
        <dbReference type="Proteomes" id="UP000178417"/>
    </source>
</evidence>
<dbReference type="PANTHER" id="PTHR11766:SF1">
    <property type="entry name" value="TYROSINE--TRNA LIGASE"/>
    <property type="match status" value="1"/>
</dbReference>
<dbReference type="NCBIfam" id="TIGR00234">
    <property type="entry name" value="tyrS"/>
    <property type="match status" value="1"/>
</dbReference>
<keyword evidence="6 11" id="KW-0694">RNA-binding</keyword>
<dbReference type="SUPFAM" id="SSF55174">
    <property type="entry name" value="Alpha-L RNA-binding motif"/>
    <property type="match status" value="1"/>
</dbReference>
<dbReference type="GO" id="GO:0006437">
    <property type="term" value="P:tyrosyl-tRNA aminoacylation"/>
    <property type="evidence" value="ECO:0007669"/>
    <property type="project" value="UniProtKB-UniRule"/>
</dbReference>
<comment type="caution">
    <text evidence="13">The sequence shown here is derived from an EMBL/GenBank/DDBJ whole genome shotgun (WGS) entry which is preliminary data.</text>
</comment>
<dbReference type="STRING" id="1802579.A2310_00245"/>
<evidence type="ECO:0000256" key="4">
    <source>
        <dbReference type="ARBA" id="ARBA00022741"/>
    </source>
</evidence>
<dbReference type="Proteomes" id="UP000178417">
    <property type="component" value="Unassembled WGS sequence"/>
</dbReference>
<dbReference type="GO" id="GO:0003723">
    <property type="term" value="F:RNA binding"/>
    <property type="evidence" value="ECO:0007669"/>
    <property type="project" value="UniProtKB-KW"/>
</dbReference>
<comment type="subcellular location">
    <subcellularLocation>
        <location evidence="10">Cytoplasm</location>
    </subcellularLocation>
</comment>
<comment type="catalytic activity">
    <reaction evidence="9 10">
        <text>tRNA(Tyr) + L-tyrosine + ATP = L-tyrosyl-tRNA(Tyr) + AMP + diphosphate + H(+)</text>
        <dbReference type="Rhea" id="RHEA:10220"/>
        <dbReference type="Rhea" id="RHEA-COMP:9706"/>
        <dbReference type="Rhea" id="RHEA-COMP:9707"/>
        <dbReference type="ChEBI" id="CHEBI:15378"/>
        <dbReference type="ChEBI" id="CHEBI:30616"/>
        <dbReference type="ChEBI" id="CHEBI:33019"/>
        <dbReference type="ChEBI" id="CHEBI:58315"/>
        <dbReference type="ChEBI" id="CHEBI:78442"/>
        <dbReference type="ChEBI" id="CHEBI:78536"/>
        <dbReference type="ChEBI" id="CHEBI:456215"/>
        <dbReference type="EC" id="6.1.1.1"/>
    </reaction>
</comment>
<dbReference type="Gene3D" id="1.10.240.10">
    <property type="entry name" value="Tyrosyl-Transfer RNA Synthetase"/>
    <property type="match status" value="1"/>
</dbReference>
<dbReference type="CDD" id="cd00805">
    <property type="entry name" value="TyrRS_core"/>
    <property type="match status" value="1"/>
</dbReference>
<evidence type="ECO:0000256" key="1">
    <source>
        <dbReference type="ARBA" id="ARBA00011738"/>
    </source>
</evidence>